<dbReference type="RefSeq" id="WP_015028452.1">
    <property type="nucleotide sequence ID" value="NC_018748.1"/>
</dbReference>
<proteinExistence type="predicted"/>
<reference evidence="1 2" key="1">
    <citation type="submission" date="2011-07" db="EMBL/GenBank/DDBJ databases">
        <title>The complete genome of chromosome of Emticicia oligotrophica DSM 17448.</title>
        <authorList>
            <consortium name="US DOE Joint Genome Institute (JGI-PGF)"/>
            <person name="Lucas S."/>
            <person name="Han J."/>
            <person name="Lapidus A."/>
            <person name="Bruce D."/>
            <person name="Goodwin L."/>
            <person name="Pitluck S."/>
            <person name="Peters L."/>
            <person name="Kyrpides N."/>
            <person name="Mavromatis K."/>
            <person name="Ivanova N."/>
            <person name="Ovchinnikova G."/>
            <person name="Teshima H."/>
            <person name="Detter J.C."/>
            <person name="Tapia R."/>
            <person name="Han C."/>
            <person name="Land M."/>
            <person name="Hauser L."/>
            <person name="Markowitz V."/>
            <person name="Cheng J.-F."/>
            <person name="Hugenholtz P."/>
            <person name="Woyke T."/>
            <person name="Wu D."/>
            <person name="Tindall B."/>
            <person name="Pomrenke H."/>
            <person name="Brambilla E."/>
            <person name="Klenk H.-P."/>
            <person name="Eisen J.A."/>
        </authorList>
    </citation>
    <scope>NUCLEOTIDE SEQUENCE [LARGE SCALE GENOMIC DNA]</scope>
    <source>
        <strain evidence="1 2">DSM 17448</strain>
    </source>
</reference>
<accession>A0ABN4ALM1</accession>
<sequence>MKKPANFFLIALIIVFLASCGEKKTQKTENTANSPAIHTLVFIDKTASVDVSKPFVAQKYQQALNSIIEENVRKSGDKFEIYYIHENTAKGRCLSLTCRTEMEDTEGVNATDLEAIKTNYDLSIRKERSFVSKQALARLNAENTSESNRETNILASLPVIAKASESGAIVKVYYLSDMVESVKSGRDFQIKPPKDNSEAESWAKADADKYKDLALNGPDISMILPFEATSSIKENNPTITYYWTKLFENLGVMSVQEM</sequence>
<dbReference type="EMBL" id="CP002961">
    <property type="protein sequence ID" value="AFK02752.1"/>
    <property type="molecule type" value="Genomic_DNA"/>
</dbReference>
<dbReference type="Proteomes" id="UP000002875">
    <property type="component" value="Chromosome"/>
</dbReference>
<dbReference type="PROSITE" id="PS51257">
    <property type="entry name" value="PROKAR_LIPOPROTEIN"/>
    <property type="match status" value="1"/>
</dbReference>
<evidence type="ECO:0008006" key="3">
    <source>
        <dbReference type="Google" id="ProtNLM"/>
    </source>
</evidence>
<organism evidence="1 2">
    <name type="scientific">Emticicia oligotrophica (strain DSM 17448 / CIP 109782 / MTCC 6937 / GPTSA100-15)</name>
    <dbReference type="NCBI Taxonomy" id="929562"/>
    <lineage>
        <taxon>Bacteria</taxon>
        <taxon>Pseudomonadati</taxon>
        <taxon>Bacteroidota</taxon>
        <taxon>Cytophagia</taxon>
        <taxon>Cytophagales</taxon>
        <taxon>Leadbetterellaceae</taxon>
        <taxon>Emticicia</taxon>
    </lineage>
</organism>
<protein>
    <recommendedName>
        <fullName evidence="3">Lipoprotein</fullName>
    </recommendedName>
</protein>
<gene>
    <name evidence="1" type="ordered locus">Emtol_1606</name>
</gene>
<name>A0ABN4ALM1_EMTOG</name>
<keyword evidence="2" id="KW-1185">Reference proteome</keyword>
<evidence type="ECO:0000313" key="2">
    <source>
        <dbReference type="Proteomes" id="UP000002875"/>
    </source>
</evidence>
<evidence type="ECO:0000313" key="1">
    <source>
        <dbReference type="EMBL" id="AFK02752.1"/>
    </source>
</evidence>